<keyword evidence="3" id="KW-0479">Metal-binding</keyword>
<evidence type="ECO:0000313" key="8">
    <source>
        <dbReference type="EMBL" id="SHI48808.1"/>
    </source>
</evidence>
<dbReference type="AlphaFoldDB" id="A0A1M6BJP2"/>
<dbReference type="EMBL" id="FQZT01000001">
    <property type="protein sequence ID" value="SHI48808.1"/>
    <property type="molecule type" value="Genomic_DNA"/>
</dbReference>
<evidence type="ECO:0000259" key="7">
    <source>
        <dbReference type="Pfam" id="PF00149"/>
    </source>
</evidence>
<dbReference type="GO" id="GO:0009245">
    <property type="term" value="P:lipid A biosynthetic process"/>
    <property type="evidence" value="ECO:0007669"/>
    <property type="project" value="TreeGrafter"/>
</dbReference>
<evidence type="ECO:0000256" key="3">
    <source>
        <dbReference type="ARBA" id="ARBA00022723"/>
    </source>
</evidence>
<dbReference type="InterPro" id="IPR004843">
    <property type="entry name" value="Calcineurin-like_PHP"/>
</dbReference>
<dbReference type="Pfam" id="PF00149">
    <property type="entry name" value="Metallophos"/>
    <property type="match status" value="1"/>
</dbReference>
<organism evidence="8 9">
    <name type="scientific">Malonomonas rubra DSM 5091</name>
    <dbReference type="NCBI Taxonomy" id="1122189"/>
    <lineage>
        <taxon>Bacteria</taxon>
        <taxon>Pseudomonadati</taxon>
        <taxon>Thermodesulfobacteriota</taxon>
        <taxon>Desulfuromonadia</taxon>
        <taxon>Desulfuromonadales</taxon>
        <taxon>Geopsychrobacteraceae</taxon>
        <taxon>Malonomonas</taxon>
    </lineage>
</organism>
<accession>A0A1M6BJP2</accession>
<evidence type="ECO:0000256" key="5">
    <source>
        <dbReference type="ARBA" id="ARBA00023136"/>
    </source>
</evidence>
<evidence type="ECO:0000256" key="2">
    <source>
        <dbReference type="ARBA" id="ARBA00022519"/>
    </source>
</evidence>
<name>A0A1M6BJP2_MALRU</name>
<sequence length="235" mass="27081">MKAIFIADAHLRYAKDENYRKLLDFLDQQQDLDALFLLGDIFEFWLGYRHLVFSAYVPILEKLRHFAENGTKLYFVEGNHDFNIGPYFTETLGCKVITDQDLIEWDGKKLFLSHGDLLNPSKGYQALRSFWRCAPIRLLSKVLHPDPVWAFGIWLSDISSRKKRGKSSWDPSPLIHPLISTELGKKADVILCGHFHQPLQSEVMGKQVVAVGDWIKQFSYAEMINGEISLKTYSD</sequence>
<dbReference type="InterPro" id="IPR043461">
    <property type="entry name" value="LpxH-like"/>
</dbReference>
<keyword evidence="1" id="KW-1003">Cell membrane</keyword>
<dbReference type="OrthoDB" id="270739at2"/>
<protein>
    <submittedName>
        <fullName evidence="8">UDP-2,3-diacylglucosamine hydrolase</fullName>
    </submittedName>
</protein>
<evidence type="ECO:0000256" key="1">
    <source>
        <dbReference type="ARBA" id="ARBA00022475"/>
    </source>
</evidence>
<keyword evidence="2" id="KW-0997">Cell inner membrane</keyword>
<keyword evidence="4 8" id="KW-0378">Hydrolase</keyword>
<dbReference type="InterPro" id="IPR029052">
    <property type="entry name" value="Metallo-depent_PP-like"/>
</dbReference>
<dbReference type="STRING" id="1122189.SAMN02745165_00205"/>
<dbReference type="GO" id="GO:0016020">
    <property type="term" value="C:membrane"/>
    <property type="evidence" value="ECO:0007669"/>
    <property type="project" value="GOC"/>
</dbReference>
<keyword evidence="5" id="KW-0472">Membrane</keyword>
<dbReference type="PANTHER" id="PTHR34990:SF1">
    <property type="entry name" value="UDP-2,3-DIACYLGLUCOSAMINE HYDROLASE"/>
    <property type="match status" value="1"/>
</dbReference>
<dbReference type="Proteomes" id="UP000184171">
    <property type="component" value="Unassembled WGS sequence"/>
</dbReference>
<dbReference type="GO" id="GO:0046872">
    <property type="term" value="F:metal ion binding"/>
    <property type="evidence" value="ECO:0007669"/>
    <property type="project" value="UniProtKB-KW"/>
</dbReference>
<dbReference type="GO" id="GO:0008758">
    <property type="term" value="F:UDP-2,3-diacylglucosamine hydrolase activity"/>
    <property type="evidence" value="ECO:0007669"/>
    <property type="project" value="TreeGrafter"/>
</dbReference>
<evidence type="ECO:0000256" key="4">
    <source>
        <dbReference type="ARBA" id="ARBA00022801"/>
    </source>
</evidence>
<gene>
    <name evidence="8" type="ORF">SAMN02745165_00205</name>
</gene>
<dbReference type="SUPFAM" id="SSF56300">
    <property type="entry name" value="Metallo-dependent phosphatases"/>
    <property type="match status" value="1"/>
</dbReference>
<dbReference type="CDD" id="cd07398">
    <property type="entry name" value="MPP_YbbF-LpxH"/>
    <property type="match status" value="1"/>
</dbReference>
<dbReference type="PANTHER" id="PTHR34990">
    <property type="entry name" value="UDP-2,3-DIACYLGLUCOSAMINE HYDROLASE-RELATED"/>
    <property type="match status" value="1"/>
</dbReference>
<dbReference type="Gene3D" id="3.60.21.10">
    <property type="match status" value="1"/>
</dbReference>
<keyword evidence="9" id="KW-1185">Reference proteome</keyword>
<proteinExistence type="predicted"/>
<evidence type="ECO:0000256" key="6">
    <source>
        <dbReference type="ARBA" id="ARBA00023211"/>
    </source>
</evidence>
<feature type="domain" description="Calcineurin-like phosphoesterase" evidence="7">
    <location>
        <begin position="1"/>
        <end position="198"/>
    </location>
</feature>
<dbReference type="RefSeq" id="WP_072904886.1">
    <property type="nucleotide sequence ID" value="NZ_FQZT01000001.1"/>
</dbReference>
<evidence type="ECO:0000313" key="9">
    <source>
        <dbReference type="Proteomes" id="UP000184171"/>
    </source>
</evidence>
<reference evidence="8 9" key="1">
    <citation type="submission" date="2016-11" db="EMBL/GenBank/DDBJ databases">
        <authorList>
            <person name="Jaros S."/>
            <person name="Januszkiewicz K."/>
            <person name="Wedrychowicz H."/>
        </authorList>
    </citation>
    <scope>NUCLEOTIDE SEQUENCE [LARGE SCALE GENOMIC DNA]</scope>
    <source>
        <strain evidence="8 9">DSM 5091</strain>
    </source>
</reference>
<keyword evidence="6" id="KW-0464">Manganese</keyword>